<dbReference type="RefSeq" id="WP_173079873.1">
    <property type="nucleotide sequence ID" value="NZ_BAABJB010000043.1"/>
</dbReference>
<accession>A0A6V8LGE9</accession>
<sequence>MTAHVDDLVGRALHASDSRPVGKITAVYHYPTELAAPAGAVAIAVGLLRRTHLVDLENAEVVDGLLTVPHDRNTITSAPSFTPMVGDTLSQGHAMKVREHYWGASQPV</sequence>
<reference evidence="1 2" key="1">
    <citation type="submission" date="2020-03" db="EMBL/GenBank/DDBJ databases">
        <title>Whole genome shotgun sequence of Phytohabitans rumicis NBRC 108638.</title>
        <authorList>
            <person name="Komaki H."/>
            <person name="Tamura T."/>
        </authorList>
    </citation>
    <scope>NUCLEOTIDE SEQUENCE [LARGE SCALE GENOMIC DNA]</scope>
    <source>
        <strain evidence="1 2">NBRC 108638</strain>
    </source>
</reference>
<evidence type="ECO:0008006" key="3">
    <source>
        <dbReference type="Google" id="ProtNLM"/>
    </source>
</evidence>
<dbReference type="Proteomes" id="UP000482960">
    <property type="component" value="Unassembled WGS sequence"/>
</dbReference>
<dbReference type="AlphaFoldDB" id="A0A6V8LGE9"/>
<comment type="caution">
    <text evidence="1">The sequence shown here is derived from an EMBL/GenBank/DDBJ whole genome shotgun (WGS) entry which is preliminary data.</text>
</comment>
<proteinExistence type="predicted"/>
<evidence type="ECO:0000313" key="2">
    <source>
        <dbReference type="Proteomes" id="UP000482960"/>
    </source>
</evidence>
<reference evidence="1 2" key="2">
    <citation type="submission" date="2020-03" db="EMBL/GenBank/DDBJ databases">
        <authorList>
            <person name="Ichikawa N."/>
            <person name="Kimura A."/>
            <person name="Kitahashi Y."/>
            <person name="Uohara A."/>
        </authorList>
    </citation>
    <scope>NUCLEOTIDE SEQUENCE [LARGE SCALE GENOMIC DNA]</scope>
    <source>
        <strain evidence="1 2">NBRC 108638</strain>
    </source>
</reference>
<protein>
    <recommendedName>
        <fullName evidence="3">PRC-barrel domain-containing protein</fullName>
    </recommendedName>
</protein>
<evidence type="ECO:0000313" key="1">
    <source>
        <dbReference type="EMBL" id="GFJ93186.1"/>
    </source>
</evidence>
<dbReference type="InterPro" id="IPR011033">
    <property type="entry name" value="PRC_barrel-like_sf"/>
</dbReference>
<name>A0A6V8LGE9_9ACTN</name>
<gene>
    <name evidence="1" type="ORF">Prum_068280</name>
</gene>
<dbReference type="SUPFAM" id="SSF50346">
    <property type="entry name" value="PRC-barrel domain"/>
    <property type="match status" value="1"/>
</dbReference>
<keyword evidence="2" id="KW-1185">Reference proteome</keyword>
<organism evidence="1 2">
    <name type="scientific">Phytohabitans rumicis</name>
    <dbReference type="NCBI Taxonomy" id="1076125"/>
    <lineage>
        <taxon>Bacteria</taxon>
        <taxon>Bacillati</taxon>
        <taxon>Actinomycetota</taxon>
        <taxon>Actinomycetes</taxon>
        <taxon>Micromonosporales</taxon>
        <taxon>Micromonosporaceae</taxon>
    </lineage>
</organism>
<dbReference type="EMBL" id="BLPG01000001">
    <property type="protein sequence ID" value="GFJ93186.1"/>
    <property type="molecule type" value="Genomic_DNA"/>
</dbReference>